<dbReference type="InParanoid" id="A0A1J7J0P6"/>
<evidence type="ECO:0000256" key="1">
    <source>
        <dbReference type="SAM" id="MobiDB-lite"/>
    </source>
</evidence>
<dbReference type="EMBL" id="KV875110">
    <property type="protein sequence ID" value="OIW22724.1"/>
    <property type="molecule type" value="Genomic_DNA"/>
</dbReference>
<dbReference type="Proteomes" id="UP000182658">
    <property type="component" value="Unassembled WGS sequence"/>
</dbReference>
<feature type="region of interest" description="Disordered" evidence="1">
    <location>
        <begin position="52"/>
        <end position="77"/>
    </location>
</feature>
<name>A0A1J7J0P6_9PEZI</name>
<proteinExistence type="predicted"/>
<organism evidence="2 3">
    <name type="scientific">Coniochaeta ligniaria NRRL 30616</name>
    <dbReference type="NCBI Taxonomy" id="1408157"/>
    <lineage>
        <taxon>Eukaryota</taxon>
        <taxon>Fungi</taxon>
        <taxon>Dikarya</taxon>
        <taxon>Ascomycota</taxon>
        <taxon>Pezizomycotina</taxon>
        <taxon>Sordariomycetes</taxon>
        <taxon>Sordariomycetidae</taxon>
        <taxon>Coniochaetales</taxon>
        <taxon>Coniochaetaceae</taxon>
        <taxon>Coniochaeta</taxon>
    </lineage>
</organism>
<evidence type="ECO:0000313" key="2">
    <source>
        <dbReference type="EMBL" id="OIW22724.1"/>
    </source>
</evidence>
<evidence type="ECO:0000313" key="3">
    <source>
        <dbReference type="Proteomes" id="UP000182658"/>
    </source>
</evidence>
<keyword evidence="3" id="KW-1185">Reference proteome</keyword>
<dbReference type="AlphaFoldDB" id="A0A1J7J0P6"/>
<reference evidence="2 3" key="1">
    <citation type="submission" date="2016-10" db="EMBL/GenBank/DDBJ databases">
        <title>Draft genome sequence of Coniochaeta ligniaria NRRL30616, a lignocellulolytic fungus for bioabatement of inhibitors in plant biomass hydrolysates.</title>
        <authorList>
            <consortium name="DOE Joint Genome Institute"/>
            <person name="Jimenez D.J."/>
            <person name="Hector R.E."/>
            <person name="Riley R."/>
            <person name="Sun H."/>
            <person name="Grigoriev I.V."/>
            <person name="Van Elsas J.D."/>
            <person name="Nichols N.N."/>
        </authorList>
    </citation>
    <scope>NUCLEOTIDE SEQUENCE [LARGE SCALE GENOMIC DNA]</scope>
    <source>
        <strain evidence="2 3">NRRL 30616</strain>
    </source>
</reference>
<gene>
    <name evidence="2" type="ORF">CONLIGDRAFT_147614</name>
</gene>
<accession>A0A1J7J0P6</accession>
<protein>
    <submittedName>
        <fullName evidence="2">Uncharacterized protein</fullName>
    </submittedName>
</protein>
<sequence>MAGIWMSMSRINCTNKGGVLFRSSAKAMVGNVDVIVQKSERILKRYWADRNESGRSDNAVRSRLAAPNERADCWSLA</sequence>